<evidence type="ECO:0000256" key="4">
    <source>
        <dbReference type="ARBA" id="ARBA00023163"/>
    </source>
</evidence>
<dbReference type="SUPFAM" id="SSF53850">
    <property type="entry name" value="Periplasmic binding protein-like II"/>
    <property type="match status" value="1"/>
</dbReference>
<dbReference type="Pfam" id="PF00126">
    <property type="entry name" value="HTH_1"/>
    <property type="match status" value="1"/>
</dbReference>
<dbReference type="EMBL" id="MCSI01000164">
    <property type="protein sequence ID" value="PME56910.1"/>
    <property type="molecule type" value="Genomic_DNA"/>
</dbReference>
<dbReference type="InterPro" id="IPR000847">
    <property type="entry name" value="LysR_HTH_N"/>
</dbReference>
<keyword evidence="2" id="KW-0805">Transcription regulation</keyword>
<protein>
    <submittedName>
        <fullName evidence="6">LysR family transcriptional regulator</fullName>
    </submittedName>
</protein>
<dbReference type="Gene3D" id="1.10.10.10">
    <property type="entry name" value="Winged helix-like DNA-binding domain superfamily/Winged helix DNA-binding domain"/>
    <property type="match status" value="1"/>
</dbReference>
<dbReference type="InterPro" id="IPR036388">
    <property type="entry name" value="WH-like_DNA-bd_sf"/>
</dbReference>
<dbReference type="AlphaFoldDB" id="A0A2N7BJW0"/>
<accession>A0A2N7BJW0</accession>
<gene>
    <name evidence="6" type="ORF">BCV30_18205</name>
</gene>
<dbReference type="InterPro" id="IPR005119">
    <property type="entry name" value="LysR_subst-bd"/>
</dbReference>
<dbReference type="PROSITE" id="PS50931">
    <property type="entry name" value="HTH_LYSR"/>
    <property type="match status" value="1"/>
</dbReference>
<dbReference type="InterPro" id="IPR036390">
    <property type="entry name" value="WH_DNA-bd_sf"/>
</dbReference>
<evidence type="ECO:0000256" key="2">
    <source>
        <dbReference type="ARBA" id="ARBA00023015"/>
    </source>
</evidence>
<evidence type="ECO:0000313" key="7">
    <source>
        <dbReference type="Proteomes" id="UP000235778"/>
    </source>
</evidence>
<evidence type="ECO:0000313" key="6">
    <source>
        <dbReference type="EMBL" id="PME56910.1"/>
    </source>
</evidence>
<proteinExistence type="inferred from homology"/>
<organism evidence="6 7">
    <name type="scientific">Vibrio lentus</name>
    <dbReference type="NCBI Taxonomy" id="136468"/>
    <lineage>
        <taxon>Bacteria</taxon>
        <taxon>Pseudomonadati</taxon>
        <taxon>Pseudomonadota</taxon>
        <taxon>Gammaproteobacteria</taxon>
        <taxon>Vibrionales</taxon>
        <taxon>Vibrionaceae</taxon>
        <taxon>Vibrio</taxon>
    </lineage>
</organism>
<dbReference type="GO" id="GO:0003700">
    <property type="term" value="F:DNA-binding transcription factor activity"/>
    <property type="evidence" value="ECO:0007669"/>
    <property type="project" value="InterPro"/>
</dbReference>
<dbReference type="SUPFAM" id="SSF46785">
    <property type="entry name" value="Winged helix' DNA-binding domain"/>
    <property type="match status" value="1"/>
</dbReference>
<reference evidence="7" key="1">
    <citation type="submission" date="2016-07" db="EMBL/GenBank/DDBJ databases">
        <title>Nontailed viruses are major unrecognized killers of bacteria in the ocean.</title>
        <authorList>
            <person name="Kauffman K."/>
            <person name="Hussain F."/>
            <person name="Yang J."/>
            <person name="Arevalo P."/>
            <person name="Brown J."/>
            <person name="Cutler M."/>
            <person name="Kelly L."/>
            <person name="Polz M.F."/>
        </authorList>
    </citation>
    <scope>NUCLEOTIDE SEQUENCE [LARGE SCALE GENOMIC DNA]</scope>
    <source>
        <strain evidence="7">10N.286.55.C1</strain>
    </source>
</reference>
<dbReference type="RefSeq" id="WP_102267791.1">
    <property type="nucleotide sequence ID" value="NZ_MCSH01000131.1"/>
</dbReference>
<dbReference type="PANTHER" id="PTHR30126:SF94">
    <property type="entry name" value="LYSR FAMILY TRANSCRIPTIONAL REGULATOR"/>
    <property type="match status" value="1"/>
</dbReference>
<dbReference type="Gene3D" id="3.40.190.10">
    <property type="entry name" value="Periplasmic binding protein-like II"/>
    <property type="match status" value="2"/>
</dbReference>
<evidence type="ECO:0000256" key="3">
    <source>
        <dbReference type="ARBA" id="ARBA00023125"/>
    </source>
</evidence>
<keyword evidence="3" id="KW-0238">DNA-binding</keyword>
<comment type="similarity">
    <text evidence="1">Belongs to the LysR transcriptional regulatory family.</text>
</comment>
<dbReference type="Pfam" id="PF03466">
    <property type="entry name" value="LysR_substrate"/>
    <property type="match status" value="1"/>
</dbReference>
<comment type="caution">
    <text evidence="6">The sequence shown here is derived from an EMBL/GenBank/DDBJ whole genome shotgun (WGS) entry which is preliminary data.</text>
</comment>
<evidence type="ECO:0000259" key="5">
    <source>
        <dbReference type="PROSITE" id="PS50931"/>
    </source>
</evidence>
<feature type="domain" description="HTH lysR-type" evidence="5">
    <location>
        <begin position="1"/>
        <end position="58"/>
    </location>
</feature>
<dbReference type="Proteomes" id="UP000235778">
    <property type="component" value="Unassembled WGS sequence"/>
</dbReference>
<evidence type="ECO:0000256" key="1">
    <source>
        <dbReference type="ARBA" id="ARBA00009437"/>
    </source>
</evidence>
<sequence length="303" mass="33042">MDTRFLESLVAVVEEGSIAAAARAQGITPAAISQRIQALEGEFNCKLFRRAGSTVQATYACLAVVPKAKSIIRETRDLIEVAQGSGLDGTLRVGANSTSLTAFIPSTLKSIREVAPQAKFHIIPGNSIDLNRSLINGDLDAAIVVAPPSVIPKTLRCRELRNEPLALIHNKTIQGSIANILDNNAYIRYDPTCWGGQMSERFMNDMGMTKNTIFDLDSLEAIAQLVMEDVGVSIVPVWPGLELFDEHITITPITNKKYNRKMVLLSAYHPRQTKLLELFVKHLGELDSVTMPKSESGRSGAGQ</sequence>
<dbReference type="PANTHER" id="PTHR30126">
    <property type="entry name" value="HTH-TYPE TRANSCRIPTIONAL REGULATOR"/>
    <property type="match status" value="1"/>
</dbReference>
<name>A0A2N7BJW0_9VIBR</name>
<dbReference type="GO" id="GO:0000976">
    <property type="term" value="F:transcription cis-regulatory region binding"/>
    <property type="evidence" value="ECO:0007669"/>
    <property type="project" value="TreeGrafter"/>
</dbReference>
<keyword evidence="4" id="KW-0804">Transcription</keyword>